<dbReference type="AlphaFoldDB" id="A0A1I7LXT4"/>
<dbReference type="SUPFAM" id="SSF88713">
    <property type="entry name" value="Glycoside hydrolase/deacetylase"/>
    <property type="match status" value="1"/>
</dbReference>
<evidence type="ECO:0008006" key="3">
    <source>
        <dbReference type="Google" id="ProtNLM"/>
    </source>
</evidence>
<dbReference type="Proteomes" id="UP000199391">
    <property type="component" value="Unassembled WGS sequence"/>
</dbReference>
<evidence type="ECO:0000313" key="1">
    <source>
        <dbReference type="EMBL" id="SFV14488.1"/>
    </source>
</evidence>
<dbReference type="Pfam" id="PF10096">
    <property type="entry name" value="DUF2334"/>
    <property type="match status" value="1"/>
</dbReference>
<name>A0A1I7LXT4_9BURK</name>
<protein>
    <recommendedName>
        <fullName evidence="3">DUF2334 domain-containing protein</fullName>
    </recommendedName>
</protein>
<dbReference type="GO" id="GO:0005975">
    <property type="term" value="P:carbohydrate metabolic process"/>
    <property type="evidence" value="ECO:0007669"/>
    <property type="project" value="InterPro"/>
</dbReference>
<dbReference type="InterPro" id="IPR011330">
    <property type="entry name" value="Glyco_hydro/deAcase_b/a-brl"/>
</dbReference>
<dbReference type="EMBL" id="FPBO01000042">
    <property type="protein sequence ID" value="SFV14488.1"/>
    <property type="molecule type" value="Genomic_DNA"/>
</dbReference>
<accession>A0A1I7LXT4</accession>
<sequence length="252" mass="28263">MSNAEPKVLCVSIHDVAPATWPDCLRLWSALRAVADIPLTWLVVPRYHGNGDAPVWYETVLENLLERGHELALHGYTHMDRGAPPRGMREKFLRQVWTEREGEFAVMGSEQAGRKLALGRDWFAQRGWPVRGFVAPAWLLGDGAWEALKASQFAYTTTYTHFHCLRQGRAVFAPTLMYASRNAAGRRLSRLAATAQTSLLARSPLVRLSLHPRDARHPELLRHMQRCLAALLAARQPLTKAAYAEALPTLPT</sequence>
<dbReference type="Gene3D" id="3.20.20.370">
    <property type="entry name" value="Glycoside hydrolase/deacetylase"/>
    <property type="match status" value="1"/>
</dbReference>
<keyword evidence="2" id="KW-1185">Reference proteome</keyword>
<evidence type="ECO:0000313" key="2">
    <source>
        <dbReference type="Proteomes" id="UP000199391"/>
    </source>
</evidence>
<dbReference type="STRING" id="1035707.SAMN05216552_104239"/>
<dbReference type="RefSeq" id="WP_093559905.1">
    <property type="nucleotide sequence ID" value="NZ_FPBO01000042.1"/>
</dbReference>
<gene>
    <name evidence="1" type="ORF">SAMN05216552_104239</name>
</gene>
<organism evidence="1 2">
    <name type="scientific">Pseudoduganella namucuonensis</name>
    <dbReference type="NCBI Taxonomy" id="1035707"/>
    <lineage>
        <taxon>Bacteria</taxon>
        <taxon>Pseudomonadati</taxon>
        <taxon>Pseudomonadota</taxon>
        <taxon>Betaproteobacteria</taxon>
        <taxon>Burkholderiales</taxon>
        <taxon>Oxalobacteraceae</taxon>
        <taxon>Telluria group</taxon>
        <taxon>Pseudoduganella</taxon>
    </lineage>
</organism>
<reference evidence="2" key="1">
    <citation type="submission" date="2016-10" db="EMBL/GenBank/DDBJ databases">
        <authorList>
            <person name="Varghese N."/>
            <person name="Submissions S."/>
        </authorList>
    </citation>
    <scope>NUCLEOTIDE SEQUENCE [LARGE SCALE GENOMIC DNA]</scope>
    <source>
        <strain evidence="2">CGMCC 1.11014</strain>
    </source>
</reference>
<dbReference type="OrthoDB" id="9793440at2"/>
<proteinExistence type="predicted"/>
<dbReference type="InterPro" id="IPR018763">
    <property type="entry name" value="DUF2334"/>
</dbReference>
<dbReference type="CDD" id="cd11374">
    <property type="entry name" value="CE4_u10"/>
    <property type="match status" value="1"/>
</dbReference>